<dbReference type="InterPro" id="IPR025202">
    <property type="entry name" value="PLD-like_dom"/>
</dbReference>
<dbReference type="GO" id="GO:0006793">
    <property type="term" value="P:phosphorus metabolic process"/>
    <property type="evidence" value="ECO:0007669"/>
    <property type="project" value="UniProtKB-ARBA"/>
</dbReference>
<organism evidence="8 9">
    <name type="scientific">Salibacterium salarium</name>
    <dbReference type="NCBI Taxonomy" id="284579"/>
    <lineage>
        <taxon>Bacteria</taxon>
        <taxon>Bacillati</taxon>
        <taxon>Bacillota</taxon>
        <taxon>Bacilli</taxon>
        <taxon>Bacillales</taxon>
        <taxon>Bacillaceae</taxon>
    </lineage>
</organism>
<dbReference type="PANTHER" id="PTHR43856:SF1">
    <property type="entry name" value="MITOCHONDRIAL CARDIOLIPIN HYDROLASE"/>
    <property type="match status" value="1"/>
</dbReference>
<dbReference type="GO" id="GO:0016891">
    <property type="term" value="F:RNA endonuclease activity producing 5'-phosphomonoesters, hydrolytic mechanism"/>
    <property type="evidence" value="ECO:0007669"/>
    <property type="project" value="TreeGrafter"/>
</dbReference>
<evidence type="ECO:0000256" key="6">
    <source>
        <dbReference type="ARBA" id="ARBA00023098"/>
    </source>
</evidence>
<evidence type="ECO:0000313" key="9">
    <source>
        <dbReference type="Proteomes" id="UP000275076"/>
    </source>
</evidence>
<evidence type="ECO:0000256" key="3">
    <source>
        <dbReference type="ARBA" id="ARBA00012027"/>
    </source>
</evidence>
<evidence type="ECO:0000313" key="8">
    <source>
        <dbReference type="EMBL" id="RSL29917.1"/>
    </source>
</evidence>
<dbReference type="PROSITE" id="PS50035">
    <property type="entry name" value="PLD"/>
    <property type="match status" value="1"/>
</dbReference>
<proteinExistence type="inferred from homology"/>
<dbReference type="InterPro" id="IPR051406">
    <property type="entry name" value="PLD_domain"/>
</dbReference>
<sequence>MPNVYGSVAHFINVVLCEYSESYLDKIIEDIESSEEQNLMLFSRRLELPFQLEYLLYEVIKDSRNQDISFQQLILLLKASKASAEYQIKNQPSIHPVWTGPDVDRYISNQTYETVKVMLQHAKDEIFIVGYAFSFYDSSVLDLLEEIENAAHRGCRINIIVNRNEKNINQIFDNWSIDRHKLNVYKWDGEVKDYTSLHAKLIMVDQLKLLITSANFSLHGFHKNVETGVIIENHSSIRDIWLQYQSLLRNGHVVKVF</sequence>
<dbReference type="AlphaFoldDB" id="A0A3R9P453"/>
<dbReference type="EMBL" id="RBVX01000047">
    <property type="protein sequence ID" value="RSL29917.1"/>
    <property type="molecule type" value="Genomic_DNA"/>
</dbReference>
<comment type="catalytic activity">
    <reaction evidence="1">
        <text>a 1,2-diacyl-sn-glycero-3-phosphocholine + H2O = a 1,2-diacyl-sn-glycero-3-phosphate + choline + H(+)</text>
        <dbReference type="Rhea" id="RHEA:14445"/>
        <dbReference type="ChEBI" id="CHEBI:15354"/>
        <dbReference type="ChEBI" id="CHEBI:15377"/>
        <dbReference type="ChEBI" id="CHEBI:15378"/>
        <dbReference type="ChEBI" id="CHEBI:57643"/>
        <dbReference type="ChEBI" id="CHEBI:58608"/>
        <dbReference type="EC" id="3.1.4.4"/>
    </reaction>
</comment>
<name>A0A3R9P453_9BACI</name>
<evidence type="ECO:0000256" key="2">
    <source>
        <dbReference type="ARBA" id="ARBA00008664"/>
    </source>
</evidence>
<keyword evidence="6" id="KW-0443">Lipid metabolism</keyword>
<dbReference type="RefSeq" id="WP_125561621.1">
    <property type="nucleotide sequence ID" value="NZ_RBVX01000047.1"/>
</dbReference>
<dbReference type="PANTHER" id="PTHR43856">
    <property type="entry name" value="CARDIOLIPIN HYDROLASE"/>
    <property type="match status" value="1"/>
</dbReference>
<protein>
    <recommendedName>
        <fullName evidence="3">phospholipase D</fullName>
        <ecNumber evidence="3">3.1.4.4</ecNumber>
    </recommendedName>
</protein>
<reference evidence="8 9" key="1">
    <citation type="submission" date="2018-10" db="EMBL/GenBank/DDBJ databases">
        <title>Draft genome sequence of Bacillus salarius IM0101, isolated from a hypersaline soil in Inner Mongolia, China.</title>
        <authorList>
            <person name="Yamprayoonswat W."/>
            <person name="Boonvisut S."/>
            <person name="Jumpathong W."/>
            <person name="Sittihan S."/>
            <person name="Ruangsuj P."/>
            <person name="Wanthongcharoen S."/>
            <person name="Thongpramul N."/>
            <person name="Pimmason S."/>
            <person name="Yu B."/>
            <person name="Yasawong M."/>
        </authorList>
    </citation>
    <scope>NUCLEOTIDE SEQUENCE [LARGE SCALE GENOMIC DNA]</scope>
    <source>
        <strain evidence="8 9">IM0101</strain>
    </source>
</reference>
<comment type="similarity">
    <text evidence="2">Belongs to the phospholipase D family.</text>
</comment>
<keyword evidence="9" id="KW-1185">Reference proteome</keyword>
<accession>A0A3R9P453</accession>
<feature type="domain" description="PLD phosphodiesterase" evidence="7">
    <location>
        <begin position="193"/>
        <end position="220"/>
    </location>
</feature>
<dbReference type="InterPro" id="IPR001736">
    <property type="entry name" value="PLipase_D/transphosphatidylase"/>
</dbReference>
<comment type="caution">
    <text evidence="8">The sequence shown here is derived from an EMBL/GenBank/DDBJ whole genome shotgun (WGS) entry which is preliminary data.</text>
</comment>
<evidence type="ECO:0000256" key="4">
    <source>
        <dbReference type="ARBA" id="ARBA00022801"/>
    </source>
</evidence>
<dbReference type="OrthoDB" id="9802848at2"/>
<dbReference type="EC" id="3.1.4.4" evidence="3"/>
<dbReference type="Pfam" id="PF13091">
    <property type="entry name" value="PLDc_2"/>
    <property type="match status" value="1"/>
</dbReference>
<dbReference type="SUPFAM" id="SSF56024">
    <property type="entry name" value="Phospholipase D/nuclease"/>
    <property type="match status" value="1"/>
</dbReference>
<dbReference type="GO" id="GO:0016042">
    <property type="term" value="P:lipid catabolic process"/>
    <property type="evidence" value="ECO:0007669"/>
    <property type="project" value="UniProtKB-KW"/>
</dbReference>
<evidence type="ECO:0000256" key="5">
    <source>
        <dbReference type="ARBA" id="ARBA00022963"/>
    </source>
</evidence>
<dbReference type="Gene3D" id="3.30.870.10">
    <property type="entry name" value="Endonuclease Chain A"/>
    <property type="match status" value="1"/>
</dbReference>
<dbReference type="GO" id="GO:0004630">
    <property type="term" value="F:phospholipase D activity"/>
    <property type="evidence" value="ECO:0007669"/>
    <property type="project" value="UniProtKB-EC"/>
</dbReference>
<evidence type="ECO:0000256" key="1">
    <source>
        <dbReference type="ARBA" id="ARBA00000798"/>
    </source>
</evidence>
<evidence type="ECO:0000259" key="7">
    <source>
        <dbReference type="PROSITE" id="PS50035"/>
    </source>
</evidence>
<dbReference type="Proteomes" id="UP000275076">
    <property type="component" value="Unassembled WGS sequence"/>
</dbReference>
<keyword evidence="5" id="KW-0442">Lipid degradation</keyword>
<gene>
    <name evidence="8" type="ORF">D7Z54_28690</name>
</gene>
<keyword evidence="4" id="KW-0378">Hydrolase</keyword>